<proteinExistence type="predicted"/>
<sequence>MWDSDTQARTYGKFPVPLPRVTFSSTYEANPSDYDIRRLGAQNVPPHFENHAAKLMKGMCTLAAVMRIIVWSFNVMSTGLFPDRGHDDKPFADEIRAAKRGFALAGGLCAAVCEMRADLLEIHQDPLFEFLLSVASCPWVDKGLVEYAEVIRSDVKTVTVTSKAQFKRLLRCCRHDPELWGFGTWCNFSELDLPSGHRLLHRGAVNDAHELGEVEGQIGPGRPVQLHFCDVHDHAGINFVAPILGVAGFTASMICVDIMHAQDLGCTQRLAATVFWALTEANFARSEARTGIIRRVRDLIHLRRGMKSCYLANAALFARGSQSRIFRINLEMPGGLHQPRLRAE</sequence>
<organism evidence="1 2">
    <name type="scientific">Prorocentrum cordatum</name>
    <dbReference type="NCBI Taxonomy" id="2364126"/>
    <lineage>
        <taxon>Eukaryota</taxon>
        <taxon>Sar</taxon>
        <taxon>Alveolata</taxon>
        <taxon>Dinophyceae</taxon>
        <taxon>Prorocentrales</taxon>
        <taxon>Prorocentraceae</taxon>
        <taxon>Prorocentrum</taxon>
    </lineage>
</organism>
<dbReference type="EMBL" id="CAUYUJ010019439">
    <property type="protein sequence ID" value="CAK0891187.1"/>
    <property type="molecule type" value="Genomic_DNA"/>
</dbReference>
<comment type="caution">
    <text evidence="1">The sequence shown here is derived from an EMBL/GenBank/DDBJ whole genome shotgun (WGS) entry which is preliminary data.</text>
</comment>
<feature type="non-terminal residue" evidence="1">
    <location>
        <position position="344"/>
    </location>
</feature>
<dbReference type="Proteomes" id="UP001189429">
    <property type="component" value="Unassembled WGS sequence"/>
</dbReference>
<accession>A0ABN9WZP0</accession>
<protein>
    <submittedName>
        <fullName evidence="1">Uncharacterized protein</fullName>
    </submittedName>
</protein>
<name>A0ABN9WZP0_9DINO</name>
<reference evidence="1" key="1">
    <citation type="submission" date="2023-10" db="EMBL/GenBank/DDBJ databases">
        <authorList>
            <person name="Chen Y."/>
            <person name="Shah S."/>
            <person name="Dougan E. K."/>
            <person name="Thang M."/>
            <person name="Chan C."/>
        </authorList>
    </citation>
    <scope>NUCLEOTIDE SEQUENCE [LARGE SCALE GENOMIC DNA]</scope>
</reference>
<gene>
    <name evidence="1" type="ORF">PCOR1329_LOCUS71202</name>
</gene>
<evidence type="ECO:0000313" key="1">
    <source>
        <dbReference type="EMBL" id="CAK0891187.1"/>
    </source>
</evidence>
<keyword evidence="2" id="KW-1185">Reference proteome</keyword>
<evidence type="ECO:0000313" key="2">
    <source>
        <dbReference type="Proteomes" id="UP001189429"/>
    </source>
</evidence>